<organism evidence="2 3">
    <name type="scientific">Cyclotella atomus</name>
    <dbReference type="NCBI Taxonomy" id="382360"/>
    <lineage>
        <taxon>Eukaryota</taxon>
        <taxon>Sar</taxon>
        <taxon>Stramenopiles</taxon>
        <taxon>Ochrophyta</taxon>
        <taxon>Bacillariophyta</taxon>
        <taxon>Coscinodiscophyceae</taxon>
        <taxon>Thalassiosirophycidae</taxon>
        <taxon>Stephanodiscales</taxon>
        <taxon>Stephanodiscaceae</taxon>
        <taxon>Cyclotella</taxon>
    </lineage>
</organism>
<reference evidence="2 3" key="1">
    <citation type="submission" date="2024-10" db="EMBL/GenBank/DDBJ databases">
        <title>Updated reference genomes for cyclostephanoid diatoms.</title>
        <authorList>
            <person name="Roberts W.R."/>
            <person name="Alverson A.J."/>
        </authorList>
    </citation>
    <scope>NUCLEOTIDE SEQUENCE [LARGE SCALE GENOMIC DNA]</scope>
    <source>
        <strain evidence="2 3">AJA010-31</strain>
    </source>
</reference>
<protein>
    <recommendedName>
        <fullName evidence="1">Reverse transcriptase Ty1/copia-type domain-containing protein</fullName>
    </recommendedName>
</protein>
<sequence>MSKEVQDHEEREHWALILRPTIPAGVKTIQAIWSFKRKRFPDGTLNKHKARLCAHGGMQQWGKNYWETYSPVVNMLSVMLIFAIAHIHNLDSKSIDFVLAFPQADLDVDIWMELPKGMVPACDKGNRHLYVLKLKKNLYGLKQASFRFDKLKTGLVDRDFKPSKVHPCLYFKSGMVVLTYVDDCIIVGNDMRDIDEFVKSMQDGPENFILTDEGDIDKFLGIEIKHLDDKRSEMSQPFLIERICTTLGLMDNDWDSKANSRRTPVGKPVLN</sequence>
<proteinExistence type="predicted"/>
<accession>A0ABD3Q9M9</accession>
<dbReference type="AlphaFoldDB" id="A0ABD3Q9M9"/>
<keyword evidence="3" id="KW-1185">Reference proteome</keyword>
<name>A0ABD3Q9M9_9STRA</name>
<gene>
    <name evidence="2" type="ORF">ACHAWO_010308</name>
</gene>
<comment type="caution">
    <text evidence="2">The sequence shown here is derived from an EMBL/GenBank/DDBJ whole genome shotgun (WGS) entry which is preliminary data.</text>
</comment>
<dbReference type="InterPro" id="IPR013103">
    <property type="entry name" value="RVT_2"/>
</dbReference>
<dbReference type="Pfam" id="PF07727">
    <property type="entry name" value="RVT_2"/>
    <property type="match status" value="1"/>
</dbReference>
<evidence type="ECO:0000259" key="1">
    <source>
        <dbReference type="Pfam" id="PF07727"/>
    </source>
</evidence>
<dbReference type="EMBL" id="JALLPJ020000292">
    <property type="protein sequence ID" value="KAL3796604.1"/>
    <property type="molecule type" value="Genomic_DNA"/>
</dbReference>
<feature type="domain" description="Reverse transcriptase Ty1/copia-type" evidence="1">
    <location>
        <begin position="22"/>
        <end position="252"/>
    </location>
</feature>
<dbReference type="Proteomes" id="UP001530400">
    <property type="component" value="Unassembled WGS sequence"/>
</dbReference>
<evidence type="ECO:0000313" key="3">
    <source>
        <dbReference type="Proteomes" id="UP001530400"/>
    </source>
</evidence>
<evidence type="ECO:0000313" key="2">
    <source>
        <dbReference type="EMBL" id="KAL3796604.1"/>
    </source>
</evidence>